<protein>
    <submittedName>
        <fullName evidence="1">Uncharacterized protein</fullName>
    </submittedName>
</protein>
<evidence type="ECO:0000313" key="2">
    <source>
        <dbReference type="Proteomes" id="UP000024635"/>
    </source>
</evidence>
<dbReference type="AlphaFoldDB" id="A0A016UAB8"/>
<comment type="caution">
    <text evidence="1">The sequence shown here is derived from an EMBL/GenBank/DDBJ whole genome shotgun (WGS) entry which is preliminary data.</text>
</comment>
<name>A0A016UAB8_9BILA</name>
<dbReference type="EMBL" id="JARK01001384">
    <property type="protein sequence ID" value="EYC12080.1"/>
    <property type="molecule type" value="Genomic_DNA"/>
</dbReference>
<reference evidence="2" key="1">
    <citation type="journal article" date="2015" name="Nat. Genet.">
        <title>The genome and transcriptome of the zoonotic hookworm Ancylostoma ceylanicum identify infection-specific gene families.</title>
        <authorList>
            <person name="Schwarz E.M."/>
            <person name="Hu Y."/>
            <person name="Antoshechkin I."/>
            <person name="Miller M.M."/>
            <person name="Sternberg P.W."/>
            <person name="Aroian R.V."/>
        </authorList>
    </citation>
    <scope>NUCLEOTIDE SEQUENCE</scope>
    <source>
        <strain evidence="2">HY135</strain>
    </source>
</reference>
<evidence type="ECO:0000313" key="1">
    <source>
        <dbReference type="EMBL" id="EYC12080.1"/>
    </source>
</evidence>
<accession>A0A016UAB8</accession>
<keyword evidence="2" id="KW-1185">Reference proteome</keyword>
<dbReference type="Proteomes" id="UP000024635">
    <property type="component" value="Unassembled WGS sequence"/>
</dbReference>
<sequence>MTILSTQLVSHAEDAQHVPNLEDYAREGCKRSFSLFPSQIKHALNICVVTVHCVRILFPRKSMGTQRKLAVSGQESFLHFLTHLMPVNVGKLQPCDG</sequence>
<organism evidence="1 2">
    <name type="scientific">Ancylostoma ceylanicum</name>
    <dbReference type="NCBI Taxonomy" id="53326"/>
    <lineage>
        <taxon>Eukaryota</taxon>
        <taxon>Metazoa</taxon>
        <taxon>Ecdysozoa</taxon>
        <taxon>Nematoda</taxon>
        <taxon>Chromadorea</taxon>
        <taxon>Rhabditida</taxon>
        <taxon>Rhabditina</taxon>
        <taxon>Rhabditomorpha</taxon>
        <taxon>Strongyloidea</taxon>
        <taxon>Ancylostomatidae</taxon>
        <taxon>Ancylostomatinae</taxon>
        <taxon>Ancylostoma</taxon>
    </lineage>
</organism>
<gene>
    <name evidence="1" type="primary">Acey_s0048.g1601</name>
    <name evidence="1" type="ORF">Y032_0048g1601</name>
</gene>
<proteinExistence type="predicted"/>